<name>A0A3L8QAN4_CHLGU</name>
<dbReference type="Proteomes" id="UP000276834">
    <property type="component" value="Unassembled WGS sequence"/>
</dbReference>
<protein>
    <submittedName>
        <fullName evidence="1">Uncharacterized protein</fullName>
    </submittedName>
</protein>
<keyword evidence="2" id="KW-1185">Reference proteome</keyword>
<dbReference type="EMBL" id="QUSF01001187">
    <property type="protein sequence ID" value="RLV64437.1"/>
    <property type="molecule type" value="Genomic_DNA"/>
</dbReference>
<reference evidence="1 2" key="1">
    <citation type="journal article" date="2018" name="Proc. R. Soc. B">
        <title>A non-coding region near Follistatin controls head colour polymorphism in the Gouldian finch.</title>
        <authorList>
            <person name="Toomey M.B."/>
            <person name="Marques C.I."/>
            <person name="Andrade P."/>
            <person name="Araujo P.M."/>
            <person name="Sabatino S."/>
            <person name="Gazda M.A."/>
            <person name="Afonso S."/>
            <person name="Lopes R.J."/>
            <person name="Corbo J.C."/>
            <person name="Carneiro M."/>
        </authorList>
    </citation>
    <scope>NUCLEOTIDE SEQUENCE [LARGE SCALE GENOMIC DNA]</scope>
    <source>
        <strain evidence="1">Red01</strain>
        <tissue evidence="1">Muscle</tissue>
    </source>
</reference>
<evidence type="ECO:0000313" key="1">
    <source>
        <dbReference type="EMBL" id="RLV64437.1"/>
    </source>
</evidence>
<evidence type="ECO:0000313" key="2">
    <source>
        <dbReference type="Proteomes" id="UP000276834"/>
    </source>
</evidence>
<organism evidence="1 2">
    <name type="scientific">Chloebia gouldiae</name>
    <name type="common">Gouldian finch</name>
    <name type="synonym">Erythrura gouldiae</name>
    <dbReference type="NCBI Taxonomy" id="44316"/>
    <lineage>
        <taxon>Eukaryota</taxon>
        <taxon>Metazoa</taxon>
        <taxon>Chordata</taxon>
        <taxon>Craniata</taxon>
        <taxon>Vertebrata</taxon>
        <taxon>Euteleostomi</taxon>
        <taxon>Archelosauria</taxon>
        <taxon>Archosauria</taxon>
        <taxon>Dinosauria</taxon>
        <taxon>Saurischia</taxon>
        <taxon>Theropoda</taxon>
        <taxon>Coelurosauria</taxon>
        <taxon>Aves</taxon>
        <taxon>Neognathae</taxon>
        <taxon>Neoaves</taxon>
        <taxon>Telluraves</taxon>
        <taxon>Australaves</taxon>
        <taxon>Passeriformes</taxon>
        <taxon>Passeroidea</taxon>
        <taxon>Passeridae</taxon>
        <taxon>Chloebia</taxon>
    </lineage>
</organism>
<proteinExistence type="predicted"/>
<sequence>MGSAFLCAVTPVRFWGALELPQWEWDELKFIGFGRKKNLRSISCREEGGSAFLCAVALIRFWGALELPQWEWDEQC</sequence>
<comment type="caution">
    <text evidence="1">The sequence shown here is derived from an EMBL/GenBank/DDBJ whole genome shotgun (WGS) entry which is preliminary data.</text>
</comment>
<accession>A0A3L8QAN4</accession>
<dbReference type="AlphaFoldDB" id="A0A3L8QAN4"/>
<gene>
    <name evidence="1" type="ORF">DV515_00017492</name>
</gene>